<comment type="caution">
    <text evidence="2">The sequence shown here is derived from an EMBL/GenBank/DDBJ whole genome shotgun (WGS) entry which is preliminary data.</text>
</comment>
<organism evidence="2 3">
    <name type="scientific">Stephania cephalantha</name>
    <dbReference type="NCBI Taxonomy" id="152367"/>
    <lineage>
        <taxon>Eukaryota</taxon>
        <taxon>Viridiplantae</taxon>
        <taxon>Streptophyta</taxon>
        <taxon>Embryophyta</taxon>
        <taxon>Tracheophyta</taxon>
        <taxon>Spermatophyta</taxon>
        <taxon>Magnoliopsida</taxon>
        <taxon>Ranunculales</taxon>
        <taxon>Menispermaceae</taxon>
        <taxon>Menispermoideae</taxon>
        <taxon>Cissampelideae</taxon>
        <taxon>Stephania</taxon>
    </lineage>
</organism>
<keyword evidence="3" id="KW-1185">Reference proteome</keyword>
<dbReference type="Proteomes" id="UP001419268">
    <property type="component" value="Unassembled WGS sequence"/>
</dbReference>
<dbReference type="EMBL" id="JBBNAG010000003">
    <property type="protein sequence ID" value="KAK9149107.1"/>
    <property type="molecule type" value="Genomic_DNA"/>
</dbReference>
<dbReference type="AlphaFoldDB" id="A0AAP0PM64"/>
<accession>A0AAP0PM64</accession>
<reference evidence="2 3" key="1">
    <citation type="submission" date="2024-01" db="EMBL/GenBank/DDBJ databases">
        <title>Genome assemblies of Stephania.</title>
        <authorList>
            <person name="Yang L."/>
        </authorList>
    </citation>
    <scope>NUCLEOTIDE SEQUENCE [LARGE SCALE GENOMIC DNA]</scope>
    <source>
        <strain evidence="2">JXDWG</strain>
        <tissue evidence="2">Leaf</tissue>
    </source>
</reference>
<proteinExistence type="predicted"/>
<evidence type="ECO:0000313" key="3">
    <source>
        <dbReference type="Proteomes" id="UP001419268"/>
    </source>
</evidence>
<name>A0AAP0PM64_9MAGN</name>
<feature type="compositionally biased region" description="Low complexity" evidence="1">
    <location>
        <begin position="15"/>
        <end position="27"/>
    </location>
</feature>
<protein>
    <submittedName>
        <fullName evidence="2">Uncharacterized protein</fullName>
    </submittedName>
</protein>
<gene>
    <name evidence="2" type="ORF">Scep_007864</name>
</gene>
<feature type="region of interest" description="Disordered" evidence="1">
    <location>
        <begin position="1"/>
        <end position="39"/>
    </location>
</feature>
<evidence type="ECO:0000256" key="1">
    <source>
        <dbReference type="SAM" id="MobiDB-lite"/>
    </source>
</evidence>
<sequence length="81" mass="8414">MRVTNTQEREKRPDSSSGVGSRRSNGGAPSRQDRAGIDGVETIKMAGTDATLQPTRTVAGSAVVRKTTNCGSIAGVLARGR</sequence>
<evidence type="ECO:0000313" key="2">
    <source>
        <dbReference type="EMBL" id="KAK9149107.1"/>
    </source>
</evidence>